<dbReference type="InterPro" id="IPR033856">
    <property type="entry name" value="Trp_halogen"/>
</dbReference>
<organism evidence="1 2">
    <name type="scientific">Shewanella japonica</name>
    <dbReference type="NCBI Taxonomy" id="93973"/>
    <lineage>
        <taxon>Bacteria</taxon>
        <taxon>Pseudomonadati</taxon>
        <taxon>Pseudomonadota</taxon>
        <taxon>Gammaproteobacteria</taxon>
        <taxon>Alteromonadales</taxon>
        <taxon>Shewanellaceae</taxon>
        <taxon>Shewanella</taxon>
    </lineage>
</organism>
<dbReference type="RefSeq" id="WP_080915353.1">
    <property type="nucleotide sequence ID" value="NZ_CP020472.1"/>
</dbReference>
<dbReference type="PIRSF" id="PIRSF011396">
    <property type="entry name" value="Trp_halogenase"/>
    <property type="match status" value="1"/>
</dbReference>
<reference evidence="1 2" key="1">
    <citation type="submission" date="2017-03" db="EMBL/GenBank/DDBJ databases">
        <title>Genome sequencing of Shewanella japonica KCTC 22435.</title>
        <authorList>
            <person name="Kim K.M."/>
        </authorList>
    </citation>
    <scope>NUCLEOTIDE SEQUENCE [LARGE SCALE GENOMIC DNA]</scope>
    <source>
        <strain evidence="1 2">KCTC 22435</strain>
    </source>
</reference>
<dbReference type="Gene3D" id="3.50.50.60">
    <property type="entry name" value="FAD/NAD(P)-binding domain"/>
    <property type="match status" value="1"/>
</dbReference>
<evidence type="ECO:0000313" key="1">
    <source>
        <dbReference type="EMBL" id="ARD21774.1"/>
    </source>
</evidence>
<sequence>MEHAIRDIIIVGGGTAGWITAGILAAEHNADNGKLSPSPKLNITLIESPDVATIGVGEGTWPSMRTTLKKIGISETEFLISCDASFKQGSRFINWTHSPDADLTKQPRDHYLHPFSLPIGTNEIDLCPFWLPHRQQVSFADAVGQQNQLSMQGLAPKQITTGEYQFQNNYGYHLNAGKFSQLLQQHCTEKLGVTHIQDHVSDIQKAENGDIRSLVTQHSGEQTADFFVDCTGVKSLLLGEQMHVPFVCQKSVLFNDSALAIQVPYPTDDTEIASCTHSTAQTNGWIWDIGLPTRRGVGHVYSSSHADQAQAEQQLIDYLRPSVNVDLDNLDIRKLSIAPGHRKICWKNNCMAIGMASGFIEPLEASALALVEWSANTLAQQLPANRQVMDIVATRVNQRFSQHWQQIIEFLKLHYVLSQRSDSDYWHDHRESSTIPESLQQQIALWRTQTPNKHDIQHTDVLFPAASFQFVLYGMAFETHVPTHLKPTLQQRAQQLFTENIKRTQGLKQILPTNRELLNKIRQYGLPHI</sequence>
<protein>
    <submittedName>
        <fullName evidence="1">Tryptophan halogenase</fullName>
    </submittedName>
</protein>
<dbReference type="InterPro" id="IPR036188">
    <property type="entry name" value="FAD/NAD-bd_sf"/>
</dbReference>
<accession>A0ABN4YFZ2</accession>
<dbReference type="Pfam" id="PF04820">
    <property type="entry name" value="Trp_halogenase"/>
    <property type="match status" value="1"/>
</dbReference>
<dbReference type="InterPro" id="IPR050816">
    <property type="entry name" value="Flavin-dep_Halogenase_NPB"/>
</dbReference>
<gene>
    <name evidence="1" type="ORF">SJ2017_1450</name>
</gene>
<dbReference type="Proteomes" id="UP000191820">
    <property type="component" value="Chromosome"/>
</dbReference>
<proteinExistence type="predicted"/>
<dbReference type="PANTHER" id="PTHR43747:SF4">
    <property type="entry name" value="FLAVIN-DEPENDENT TRYPTOPHAN HALOGENASE"/>
    <property type="match status" value="1"/>
</dbReference>
<keyword evidence="2" id="KW-1185">Reference proteome</keyword>
<dbReference type="EMBL" id="CP020472">
    <property type="protein sequence ID" value="ARD21774.1"/>
    <property type="molecule type" value="Genomic_DNA"/>
</dbReference>
<dbReference type="PANTHER" id="PTHR43747">
    <property type="entry name" value="FAD-BINDING PROTEIN"/>
    <property type="match status" value="1"/>
</dbReference>
<name>A0ABN4YFZ2_9GAMM</name>
<dbReference type="InterPro" id="IPR006905">
    <property type="entry name" value="Flavin_halogenase"/>
</dbReference>
<dbReference type="SUPFAM" id="SSF51905">
    <property type="entry name" value="FAD/NAD(P)-binding domain"/>
    <property type="match status" value="1"/>
</dbReference>
<evidence type="ECO:0000313" key="2">
    <source>
        <dbReference type="Proteomes" id="UP000191820"/>
    </source>
</evidence>